<name>A0AAV5AMS1_9AGAM</name>
<organism evidence="3 4">
    <name type="scientific">Clathrus columnatus</name>
    <dbReference type="NCBI Taxonomy" id="1419009"/>
    <lineage>
        <taxon>Eukaryota</taxon>
        <taxon>Fungi</taxon>
        <taxon>Dikarya</taxon>
        <taxon>Basidiomycota</taxon>
        <taxon>Agaricomycotina</taxon>
        <taxon>Agaricomycetes</taxon>
        <taxon>Phallomycetidae</taxon>
        <taxon>Phallales</taxon>
        <taxon>Clathraceae</taxon>
        <taxon>Clathrus</taxon>
    </lineage>
</organism>
<dbReference type="NCBIfam" id="TIGR00756">
    <property type="entry name" value="PPR"/>
    <property type="match status" value="1"/>
</dbReference>
<dbReference type="SUPFAM" id="SSF89360">
    <property type="entry name" value="HesB-like domain"/>
    <property type="match status" value="1"/>
</dbReference>
<dbReference type="EMBL" id="BPWL01000010">
    <property type="protein sequence ID" value="GJJ15027.1"/>
    <property type="molecule type" value="Genomic_DNA"/>
</dbReference>
<dbReference type="Proteomes" id="UP001050691">
    <property type="component" value="Unassembled WGS sequence"/>
</dbReference>
<dbReference type="InterPro" id="IPR035903">
    <property type="entry name" value="HesB-like_dom_sf"/>
</dbReference>
<dbReference type="GO" id="GO:0005506">
    <property type="term" value="F:iron ion binding"/>
    <property type="evidence" value="ECO:0007669"/>
    <property type="project" value="TreeGrafter"/>
</dbReference>
<dbReference type="FunFam" id="2.60.300.12:FF:000010">
    <property type="entry name" value="Unplaced genomic scaffold supercont1.5, whole genome shotgun sequence"/>
    <property type="match status" value="1"/>
</dbReference>
<proteinExistence type="inferred from homology"/>
<dbReference type="InterPro" id="IPR016092">
    <property type="entry name" value="ATAP"/>
</dbReference>
<feature type="repeat" description="PPR" evidence="2">
    <location>
        <begin position="716"/>
        <end position="750"/>
    </location>
</feature>
<reference evidence="3" key="1">
    <citation type="submission" date="2021-10" db="EMBL/GenBank/DDBJ databases">
        <title>De novo Genome Assembly of Clathrus columnatus (Basidiomycota, Fungi) Using Illumina and Nanopore Sequence Data.</title>
        <authorList>
            <person name="Ogiso-Tanaka E."/>
            <person name="Itagaki H."/>
            <person name="Hosoya T."/>
            <person name="Hosaka K."/>
        </authorList>
    </citation>
    <scope>NUCLEOTIDE SEQUENCE</scope>
    <source>
        <strain evidence="3">MO-923</strain>
    </source>
</reference>
<dbReference type="Pfam" id="PF13812">
    <property type="entry name" value="PPR_3"/>
    <property type="match status" value="1"/>
</dbReference>
<accession>A0AAV5AMS1</accession>
<dbReference type="GO" id="GO:0051537">
    <property type="term" value="F:2 iron, 2 sulfur cluster binding"/>
    <property type="evidence" value="ECO:0007669"/>
    <property type="project" value="TreeGrafter"/>
</dbReference>
<dbReference type="InterPro" id="IPR002885">
    <property type="entry name" value="PPR_rpt"/>
</dbReference>
<dbReference type="GO" id="GO:0005739">
    <property type="term" value="C:mitochondrion"/>
    <property type="evidence" value="ECO:0007669"/>
    <property type="project" value="TreeGrafter"/>
</dbReference>
<dbReference type="GO" id="GO:0051539">
    <property type="term" value="F:4 iron, 4 sulfur cluster binding"/>
    <property type="evidence" value="ECO:0007669"/>
    <property type="project" value="TreeGrafter"/>
</dbReference>
<dbReference type="PROSITE" id="PS51375">
    <property type="entry name" value="PPR"/>
    <property type="match status" value="1"/>
</dbReference>
<dbReference type="AlphaFoldDB" id="A0AAV5AMS1"/>
<evidence type="ECO:0000313" key="3">
    <source>
        <dbReference type="EMBL" id="GJJ15027.1"/>
    </source>
</evidence>
<dbReference type="InterPro" id="IPR011990">
    <property type="entry name" value="TPR-like_helical_dom_sf"/>
</dbReference>
<comment type="caution">
    <text evidence="3">The sequence shown here is derived from an EMBL/GenBank/DDBJ whole genome shotgun (WGS) entry which is preliminary data.</text>
</comment>
<dbReference type="Gene3D" id="1.25.40.10">
    <property type="entry name" value="Tetratricopeptide repeat domain"/>
    <property type="match status" value="1"/>
</dbReference>
<evidence type="ECO:0000313" key="4">
    <source>
        <dbReference type="Proteomes" id="UP001050691"/>
    </source>
</evidence>
<dbReference type="GO" id="GO:0016226">
    <property type="term" value="P:iron-sulfur cluster assembly"/>
    <property type="evidence" value="ECO:0007669"/>
    <property type="project" value="InterPro"/>
</dbReference>
<comment type="similarity">
    <text evidence="1">Belongs to the HesB/IscA family.</text>
</comment>
<dbReference type="NCBIfam" id="TIGR00049">
    <property type="entry name" value="iron-sulfur cluster assembly accessory protein"/>
    <property type="match status" value="1"/>
</dbReference>
<protein>
    <submittedName>
        <fullName evidence="3">Uncharacterized protein</fullName>
    </submittedName>
</protein>
<evidence type="ECO:0000256" key="1">
    <source>
        <dbReference type="ARBA" id="ARBA00006718"/>
    </source>
</evidence>
<dbReference type="PANTHER" id="PTHR43011">
    <property type="entry name" value="IRON-SULFUR CLUSTER ASSEMBLY 2 HOMOLOG, MITOCHONDRIAL"/>
    <property type="match status" value="1"/>
</dbReference>
<keyword evidence="4" id="KW-1185">Reference proteome</keyword>
<dbReference type="Gene3D" id="2.60.300.12">
    <property type="entry name" value="HesB-like domain"/>
    <property type="match status" value="1"/>
</dbReference>
<dbReference type="PANTHER" id="PTHR43011:SF1">
    <property type="entry name" value="IRON-SULFUR CLUSTER ASSEMBLY 2 HOMOLOG, MITOCHONDRIAL"/>
    <property type="match status" value="1"/>
</dbReference>
<evidence type="ECO:0000256" key="2">
    <source>
        <dbReference type="PROSITE-ProRule" id="PRU00708"/>
    </source>
</evidence>
<sequence>MPVKVSNALIDLRSCFKINSCRYTSINVGSNHSSRFISSTTGRFVHRQAYSAVVFQHAPLFSPTAWIDKQHSQMMESRDGVVRICSRTYATAALTDEPGTSRVQALLATIPNLEKVPPDEEVELVEKDEAKFLFTERAAEKLSNISTLENDPNVSLRVAVESGGCHGYQYKLELTSENAVDDYRFVHPKYRNAAIVVDAVSLGLLKGSTLDYATELIGSSFRIVDNPQAKSAGCGCGVSWEANWSPEYEERETEASTTVSCTDADLSTVSAESITEKHPGSSRAHRIMSRKTHLVAHIENGQMDLAETLRDEYIASGIHIKRHPIYAEAAIDAWRHKSPDERTNAFYNWLRLIPHATCGHIRQTRLALTKVRDAIFLDPTDLNTIACFGLVVSRKGFANAFFPEVMAHIGRLASPTLSRAFFDHCQTQAKAFYSRFHKETYPGSEFSVWNSVKHNNHYARILCIAGYSHEAVEWVKMLVEHNIPIDSFTWTLLWRDFTHLKLNDLVIMTQELRTQAVIKGLTEDLESDDNSATSDRANLPSAQELAAKLQGHIETTDEEAIEALWHEIAVTGRSLDLWVMAIMKFYQNNEQPRLVLEQFLNYYMCIGVPRAWILHHISSRPETSREALHSLLSVKTPPKFKPAAGGRFPSTHTLSIVWNALAALTANDAELSSLYQTFLYYWDNNYSSTSESLPSIDPDNLWKNISVQYPPVITPDTVMFHVFISRFAKSGKIDITLAILNDMHTRGIRPDTHNWTAVAGMYAKASDLERATRILNRMEETIFTDSSSPASHTLNLNRVRNRRGPIHRPSNWMPSPNLVTYTNIWRGLIDCGHYEAAKEFSKRLESAGYIQGMNERTENVARLLQERHDRHNLHQTQRIGWKEELSKRERRPS</sequence>
<gene>
    <name evidence="3" type="ORF">Clacol_009300</name>
</gene>